<name>A0A2N7VI36_9BURK</name>
<evidence type="ECO:0000313" key="3">
    <source>
        <dbReference type="Proteomes" id="UP000235616"/>
    </source>
</evidence>
<dbReference type="RefSeq" id="WP_102647551.1">
    <property type="nucleotide sequence ID" value="NZ_PNYA01000022.1"/>
</dbReference>
<dbReference type="AlphaFoldDB" id="A0A2N7VI36"/>
<feature type="domain" description="HTH cro/C1-type" evidence="1">
    <location>
        <begin position="15"/>
        <end position="73"/>
    </location>
</feature>
<sequence>MSRNAATSSVFSKRLKQARLRSRLTQEQLGIDAGIDEFSASARVNQYEKGKHVPKLQMGQRLAEALHVPTSFLYEEDDLLASLLATASRLPREKKKILLGHAETLAQAPSETGKTK</sequence>
<dbReference type="EMBL" id="PNYA01000022">
    <property type="protein sequence ID" value="PMS16810.1"/>
    <property type="molecule type" value="Genomic_DNA"/>
</dbReference>
<protein>
    <submittedName>
        <fullName evidence="2">XRE family transcriptional regulator</fullName>
    </submittedName>
</protein>
<keyword evidence="3" id="KW-1185">Reference proteome</keyword>
<comment type="caution">
    <text evidence="2">The sequence shown here is derived from an EMBL/GenBank/DDBJ whole genome shotgun (WGS) entry which is preliminary data.</text>
</comment>
<dbReference type="Pfam" id="PF13560">
    <property type="entry name" value="HTH_31"/>
    <property type="match status" value="1"/>
</dbReference>
<organism evidence="2 3">
    <name type="scientific">Trinickia dabaoshanensis</name>
    <dbReference type="NCBI Taxonomy" id="564714"/>
    <lineage>
        <taxon>Bacteria</taxon>
        <taxon>Pseudomonadati</taxon>
        <taxon>Pseudomonadota</taxon>
        <taxon>Betaproteobacteria</taxon>
        <taxon>Burkholderiales</taxon>
        <taxon>Burkholderiaceae</taxon>
        <taxon>Trinickia</taxon>
    </lineage>
</organism>
<evidence type="ECO:0000259" key="1">
    <source>
        <dbReference type="PROSITE" id="PS50943"/>
    </source>
</evidence>
<gene>
    <name evidence="2" type="ORF">C0Z18_21930</name>
</gene>
<proteinExistence type="predicted"/>
<dbReference type="Gene3D" id="1.10.260.40">
    <property type="entry name" value="lambda repressor-like DNA-binding domains"/>
    <property type="match status" value="1"/>
</dbReference>
<reference evidence="2 3" key="1">
    <citation type="submission" date="2018-01" db="EMBL/GenBank/DDBJ databases">
        <title>Whole genome analyses suggest that Burkholderia sensu lato contains two further novel genera in the rhizoxinica-symbiotica group Mycetohabitans gen. nov., and Trinickia gen. nov.: implications for the evolution of diazotrophy and nodulation in the Burkholderiaceae.</title>
        <authorList>
            <person name="Estrada-de los Santos P."/>
            <person name="Palmer M."/>
            <person name="Chavez-Ramirez B."/>
            <person name="Beukes C."/>
            <person name="Steenkamp E.T."/>
            <person name="Hirsch A.M."/>
            <person name="Manyaka P."/>
            <person name="Maluk M."/>
            <person name="Lafos M."/>
            <person name="Crook M."/>
            <person name="Gross E."/>
            <person name="Simon M.F."/>
            <person name="Bueno dos Reis Junior F."/>
            <person name="Poole P.S."/>
            <person name="Venter S.N."/>
            <person name="James E.K."/>
        </authorList>
    </citation>
    <scope>NUCLEOTIDE SEQUENCE [LARGE SCALE GENOMIC DNA]</scope>
    <source>
        <strain evidence="2 3">GIMN1.004</strain>
    </source>
</reference>
<accession>A0A2N7VI36</accession>
<dbReference type="InterPro" id="IPR010982">
    <property type="entry name" value="Lambda_DNA-bd_dom_sf"/>
</dbReference>
<dbReference type="GO" id="GO:0003677">
    <property type="term" value="F:DNA binding"/>
    <property type="evidence" value="ECO:0007669"/>
    <property type="project" value="InterPro"/>
</dbReference>
<dbReference type="CDD" id="cd00093">
    <property type="entry name" value="HTH_XRE"/>
    <property type="match status" value="1"/>
</dbReference>
<dbReference type="SUPFAM" id="SSF47413">
    <property type="entry name" value="lambda repressor-like DNA-binding domains"/>
    <property type="match status" value="1"/>
</dbReference>
<evidence type="ECO:0000313" key="2">
    <source>
        <dbReference type="EMBL" id="PMS16810.1"/>
    </source>
</evidence>
<dbReference type="OrthoDB" id="6006530at2"/>
<dbReference type="PROSITE" id="PS50943">
    <property type="entry name" value="HTH_CROC1"/>
    <property type="match status" value="1"/>
</dbReference>
<dbReference type="Proteomes" id="UP000235616">
    <property type="component" value="Unassembled WGS sequence"/>
</dbReference>
<dbReference type="SMART" id="SM00530">
    <property type="entry name" value="HTH_XRE"/>
    <property type="match status" value="1"/>
</dbReference>
<dbReference type="InterPro" id="IPR001387">
    <property type="entry name" value="Cro/C1-type_HTH"/>
</dbReference>